<dbReference type="AlphaFoldDB" id="A0A9W4X406"/>
<sequence>TLKEALIGCEKINGKHTGENIRISHVSCCAYTLYLSVLKGIGIAEIFKKWVINLILYFRGSLKQTENLRDAQ</sequence>
<keyword evidence="2" id="KW-1185">Reference proteome</keyword>
<accession>A0A9W4X406</accession>
<dbReference type="Proteomes" id="UP001153678">
    <property type="component" value="Unassembled WGS sequence"/>
</dbReference>
<gene>
    <name evidence="1" type="ORF">FWILDA_LOCUS16116</name>
</gene>
<comment type="caution">
    <text evidence="1">The sequence shown here is derived from an EMBL/GenBank/DDBJ whole genome shotgun (WGS) entry which is preliminary data.</text>
</comment>
<dbReference type="OrthoDB" id="10444895at2759"/>
<feature type="non-terminal residue" evidence="1">
    <location>
        <position position="1"/>
    </location>
</feature>
<dbReference type="EMBL" id="CAMKVN010009710">
    <property type="protein sequence ID" value="CAI2193518.1"/>
    <property type="molecule type" value="Genomic_DNA"/>
</dbReference>
<organism evidence="1 2">
    <name type="scientific">Funneliformis geosporum</name>
    <dbReference type="NCBI Taxonomy" id="1117311"/>
    <lineage>
        <taxon>Eukaryota</taxon>
        <taxon>Fungi</taxon>
        <taxon>Fungi incertae sedis</taxon>
        <taxon>Mucoromycota</taxon>
        <taxon>Glomeromycotina</taxon>
        <taxon>Glomeromycetes</taxon>
        <taxon>Glomerales</taxon>
        <taxon>Glomeraceae</taxon>
        <taxon>Funneliformis</taxon>
    </lineage>
</organism>
<protein>
    <submittedName>
        <fullName evidence="1">12570_t:CDS:1</fullName>
    </submittedName>
</protein>
<proteinExistence type="predicted"/>
<name>A0A9W4X406_9GLOM</name>
<reference evidence="1" key="1">
    <citation type="submission" date="2022-08" db="EMBL/GenBank/DDBJ databases">
        <authorList>
            <person name="Kallberg Y."/>
            <person name="Tangrot J."/>
            <person name="Rosling A."/>
        </authorList>
    </citation>
    <scope>NUCLEOTIDE SEQUENCE</scope>
    <source>
        <strain evidence="1">Wild A</strain>
    </source>
</reference>
<evidence type="ECO:0000313" key="1">
    <source>
        <dbReference type="EMBL" id="CAI2193518.1"/>
    </source>
</evidence>
<evidence type="ECO:0000313" key="2">
    <source>
        <dbReference type="Proteomes" id="UP001153678"/>
    </source>
</evidence>